<feature type="region of interest" description="Disordered" evidence="5">
    <location>
        <begin position="1"/>
        <end position="21"/>
    </location>
</feature>
<feature type="transmembrane region" description="Helical" evidence="6">
    <location>
        <begin position="68"/>
        <end position="89"/>
    </location>
</feature>
<evidence type="ECO:0000313" key="8">
    <source>
        <dbReference type="EMBL" id="XDS47995.1"/>
    </source>
</evidence>
<feature type="transmembrane region" description="Helical" evidence="6">
    <location>
        <begin position="283"/>
        <end position="304"/>
    </location>
</feature>
<reference evidence="8" key="1">
    <citation type="submission" date="2023-07" db="EMBL/GenBank/DDBJ databases">
        <title>Bifidobacterium aquikefiriaerophilum sp. nov. and Bifidobacterium eccum sp. nov., isolated from water kefir.</title>
        <authorList>
            <person name="Breselge S."/>
            <person name="Bellassi P."/>
            <person name="Barcenilla C."/>
            <person name="Alvarez-Ordonez A."/>
            <person name="Morelli L."/>
            <person name="Cotter P.D."/>
        </authorList>
    </citation>
    <scope>NUCLEOTIDE SEQUENCE</scope>
    <source>
        <strain evidence="8">WK013_4_14</strain>
        <strain evidence="7">WK048_4_13</strain>
    </source>
</reference>
<feature type="transmembrane region" description="Helical" evidence="6">
    <location>
        <begin position="250"/>
        <end position="271"/>
    </location>
</feature>
<dbReference type="EMBL" id="CP129675">
    <property type="protein sequence ID" value="XDS47296.1"/>
    <property type="molecule type" value="Genomic_DNA"/>
</dbReference>
<dbReference type="PANTHER" id="PTHR37955:SF1">
    <property type="entry name" value="DEP DOMAIN-CONTAINING PROTEIN"/>
    <property type="match status" value="1"/>
</dbReference>
<feature type="transmembrane region" description="Helical" evidence="6">
    <location>
        <begin position="194"/>
        <end position="215"/>
    </location>
</feature>
<protein>
    <submittedName>
        <fullName evidence="8">TDT family transporter</fullName>
    </submittedName>
</protein>
<dbReference type="GO" id="GO:0046583">
    <property type="term" value="F:monoatomic cation efflux transmembrane transporter activity"/>
    <property type="evidence" value="ECO:0007669"/>
    <property type="project" value="TreeGrafter"/>
</dbReference>
<keyword evidence="4 6" id="KW-0472">Membrane</keyword>
<feature type="transmembrane region" description="Helical" evidence="6">
    <location>
        <begin position="128"/>
        <end position="150"/>
    </location>
</feature>
<feature type="transmembrane region" description="Helical" evidence="6">
    <location>
        <begin position="162"/>
        <end position="182"/>
    </location>
</feature>
<keyword evidence="2 6" id="KW-0812">Transmembrane</keyword>
<feature type="transmembrane region" description="Helical" evidence="6">
    <location>
        <begin position="324"/>
        <end position="343"/>
    </location>
</feature>
<dbReference type="InterPro" id="IPR038665">
    <property type="entry name" value="Voltage-dep_anion_channel_sf"/>
</dbReference>
<evidence type="ECO:0000313" key="7">
    <source>
        <dbReference type="EMBL" id="XDS47296.1"/>
    </source>
</evidence>
<dbReference type="InterPro" id="IPR004695">
    <property type="entry name" value="SLAC1/Mae1/Ssu1/TehA"/>
</dbReference>
<dbReference type="InterPro" id="IPR052951">
    <property type="entry name" value="Tellurite_res_ion_channel"/>
</dbReference>
<evidence type="ECO:0000256" key="6">
    <source>
        <dbReference type="SAM" id="Phobius"/>
    </source>
</evidence>
<dbReference type="PANTHER" id="PTHR37955">
    <property type="entry name" value="TELLURITE RESISTANCE PROTEIN TEHA"/>
    <property type="match status" value="1"/>
</dbReference>
<dbReference type="Pfam" id="PF03595">
    <property type="entry name" value="SLAC1"/>
    <property type="match status" value="1"/>
</dbReference>
<evidence type="ECO:0000256" key="4">
    <source>
        <dbReference type="ARBA" id="ARBA00023136"/>
    </source>
</evidence>
<keyword evidence="3 6" id="KW-1133">Transmembrane helix</keyword>
<feature type="transmembrane region" description="Helical" evidence="6">
    <location>
        <begin position="45"/>
        <end position="62"/>
    </location>
</feature>
<evidence type="ECO:0000256" key="1">
    <source>
        <dbReference type="ARBA" id="ARBA00004141"/>
    </source>
</evidence>
<evidence type="ECO:0000256" key="2">
    <source>
        <dbReference type="ARBA" id="ARBA00022692"/>
    </source>
</evidence>
<feature type="transmembrane region" description="Helical" evidence="6">
    <location>
        <begin position="227"/>
        <end position="244"/>
    </location>
</feature>
<organism evidence="8">
    <name type="scientific">Bifidobacterium fermentum</name>
    <dbReference type="NCBI Taxonomy" id="3059035"/>
    <lineage>
        <taxon>Bacteria</taxon>
        <taxon>Bacillati</taxon>
        <taxon>Actinomycetota</taxon>
        <taxon>Actinomycetes</taxon>
        <taxon>Bifidobacteriales</taxon>
        <taxon>Bifidobacteriaceae</taxon>
        <taxon>Bifidobacterium</taxon>
    </lineage>
</organism>
<dbReference type="AlphaFoldDB" id="A0AB39UFX8"/>
<dbReference type="CDD" id="cd09325">
    <property type="entry name" value="TDT_C4-dicarb_trans"/>
    <property type="match status" value="1"/>
</dbReference>
<accession>A0AB39UFX8</accession>
<dbReference type="EMBL" id="CP129682">
    <property type="protein sequence ID" value="XDS47995.1"/>
    <property type="molecule type" value="Genomic_DNA"/>
</dbReference>
<feature type="transmembrane region" description="Helical" evidence="6">
    <location>
        <begin position="101"/>
        <end position="122"/>
    </location>
</feature>
<proteinExistence type="predicted"/>
<dbReference type="GO" id="GO:0005886">
    <property type="term" value="C:plasma membrane"/>
    <property type="evidence" value="ECO:0007669"/>
    <property type="project" value="TreeGrafter"/>
</dbReference>
<comment type="subcellular location">
    <subcellularLocation>
        <location evidence="1">Membrane</location>
        <topology evidence="1">Multi-pass membrane protein</topology>
    </subcellularLocation>
</comment>
<name>A0AB39UFX8_9BIFI</name>
<gene>
    <name evidence="8" type="ORF">QN216_06480</name>
    <name evidence="7" type="ORF">QN217_03965</name>
</gene>
<evidence type="ECO:0000256" key="5">
    <source>
        <dbReference type="SAM" id="MobiDB-lite"/>
    </source>
</evidence>
<evidence type="ECO:0000256" key="3">
    <source>
        <dbReference type="ARBA" id="ARBA00022989"/>
    </source>
</evidence>
<dbReference type="Gene3D" id="1.50.10.150">
    <property type="entry name" value="Voltage-dependent anion channel"/>
    <property type="match status" value="1"/>
</dbReference>
<sequence length="354" mass="38552">MSISKSIGEAPEAPTQHRLETLPERIRKESRIAAFHRSVPLPKGGLTLAVLALGNLLGGMFSAQSVPIHIVFGLLPLPLFATIIVKFLMHPGVVLSEDMSNPVVAPVSATILMSLMQYASYIAPIGGIWGILAVALWYFAVSCNLVLMVHVASRFVVKHFDLANVFPTWFVGFVGIVVASATSAPVGQQPFGLLIFWCGFVLYALSFVAVTIRMFKISLPQAARPTVAIYAAPMSLSIAGYTTAEPHPNVTLVLVMLICAQLLFAFVLIQMPALLRLPFAPSYAAMTFPFVITATAMLKALTLFRGIGWSVPAWLFVVQKAETALAAIVVFYVFYLFITFELAQWRRTAPALHE</sequence>
<dbReference type="RefSeq" id="WP_369342661.1">
    <property type="nucleotide sequence ID" value="NZ_CP129675.1"/>
</dbReference>